<evidence type="ECO:0000256" key="1">
    <source>
        <dbReference type="SAM" id="Phobius"/>
    </source>
</evidence>
<comment type="caution">
    <text evidence="2">The sequence shown here is derived from an EMBL/GenBank/DDBJ whole genome shotgun (WGS) entry which is preliminary data.</text>
</comment>
<dbReference type="Proteomes" id="UP000292209">
    <property type="component" value="Unassembled WGS sequence"/>
</dbReference>
<dbReference type="OrthoDB" id="839026at2"/>
<feature type="transmembrane region" description="Helical" evidence="1">
    <location>
        <begin position="7"/>
        <end position="28"/>
    </location>
</feature>
<organism evidence="2 3">
    <name type="scientific">Cecembia calidifontis</name>
    <dbReference type="NCBI Taxonomy" id="1187080"/>
    <lineage>
        <taxon>Bacteria</taxon>
        <taxon>Pseudomonadati</taxon>
        <taxon>Bacteroidota</taxon>
        <taxon>Cytophagia</taxon>
        <taxon>Cytophagales</taxon>
        <taxon>Cyclobacteriaceae</taxon>
        <taxon>Cecembia</taxon>
    </lineage>
</organism>
<keyword evidence="1" id="KW-0812">Transmembrane</keyword>
<evidence type="ECO:0000313" key="2">
    <source>
        <dbReference type="EMBL" id="RZS95208.1"/>
    </source>
</evidence>
<reference evidence="2 3" key="1">
    <citation type="submission" date="2019-02" db="EMBL/GenBank/DDBJ databases">
        <title>Genomic Encyclopedia of Archaeal and Bacterial Type Strains, Phase II (KMG-II): from individual species to whole genera.</title>
        <authorList>
            <person name="Goeker M."/>
        </authorList>
    </citation>
    <scope>NUCLEOTIDE SEQUENCE [LARGE SCALE GENOMIC DNA]</scope>
    <source>
        <strain evidence="2 3">DSM 21411</strain>
    </source>
</reference>
<feature type="transmembrane region" description="Helical" evidence="1">
    <location>
        <begin position="71"/>
        <end position="90"/>
    </location>
</feature>
<keyword evidence="1" id="KW-0472">Membrane</keyword>
<dbReference type="RefSeq" id="WP_130274352.1">
    <property type="nucleotide sequence ID" value="NZ_SGXG01000001.1"/>
</dbReference>
<sequence length="120" mass="13815">MEKGRLHGILAGALGFWMVILSITFPLFPKDYNDNLTASTSQSDELAPREFSSHFLLSWDGLEKPNFPTKAYWTAVAFLSGAWYAIHALTESLNTCHRNQQWIELAFGVREMKFPTHFFW</sequence>
<protein>
    <submittedName>
        <fullName evidence="2">Uncharacterized protein</fullName>
    </submittedName>
</protein>
<name>A0A4Q7P6Q9_9BACT</name>
<proteinExistence type="predicted"/>
<keyword evidence="1" id="KW-1133">Transmembrane helix</keyword>
<keyword evidence="3" id="KW-1185">Reference proteome</keyword>
<dbReference type="AlphaFoldDB" id="A0A4Q7P6Q9"/>
<gene>
    <name evidence="2" type="ORF">BC751_0725</name>
</gene>
<dbReference type="EMBL" id="SGXG01000001">
    <property type="protein sequence ID" value="RZS95208.1"/>
    <property type="molecule type" value="Genomic_DNA"/>
</dbReference>
<accession>A0A4Q7P6Q9</accession>
<evidence type="ECO:0000313" key="3">
    <source>
        <dbReference type="Proteomes" id="UP000292209"/>
    </source>
</evidence>